<dbReference type="SMART" id="SM00421">
    <property type="entry name" value="HTH_LUXR"/>
    <property type="match status" value="1"/>
</dbReference>
<evidence type="ECO:0000313" key="3">
    <source>
        <dbReference type="EMBL" id="MDT0547910.1"/>
    </source>
</evidence>
<dbReference type="CDD" id="cd06170">
    <property type="entry name" value="LuxR_C_like"/>
    <property type="match status" value="1"/>
</dbReference>
<dbReference type="InterPro" id="IPR000792">
    <property type="entry name" value="Tscrpt_reg_LuxR_C"/>
</dbReference>
<protein>
    <submittedName>
        <fullName evidence="3">Helix-turn-helix transcriptional regulator</fullName>
    </submittedName>
</protein>
<dbReference type="RefSeq" id="WP_311728451.1">
    <property type="nucleotide sequence ID" value="NZ_JAVRFD010000022.1"/>
</dbReference>
<accession>A0ABU2XPQ0</accession>
<feature type="domain" description="HTH luxR-type" evidence="2">
    <location>
        <begin position="268"/>
        <end position="333"/>
    </location>
</feature>
<evidence type="ECO:0000313" key="4">
    <source>
        <dbReference type="Proteomes" id="UP001180754"/>
    </source>
</evidence>
<dbReference type="InterPro" id="IPR036388">
    <property type="entry name" value="WH-like_DNA-bd_sf"/>
</dbReference>
<keyword evidence="4" id="KW-1185">Reference proteome</keyword>
<feature type="region of interest" description="Disordered" evidence="1">
    <location>
        <begin position="1"/>
        <end position="20"/>
    </location>
</feature>
<name>A0ABU2XPQ0_9ACTN</name>
<dbReference type="Gene3D" id="1.10.10.10">
    <property type="entry name" value="Winged helix-like DNA-binding domain superfamily/Winged helix DNA-binding domain"/>
    <property type="match status" value="1"/>
</dbReference>
<dbReference type="InterPro" id="IPR051797">
    <property type="entry name" value="TrmB-like"/>
</dbReference>
<proteinExistence type="predicted"/>
<organism evidence="3 4">
    <name type="scientific">Streptomyces lonegramiae</name>
    <dbReference type="NCBI Taxonomy" id="3075524"/>
    <lineage>
        <taxon>Bacteria</taxon>
        <taxon>Bacillati</taxon>
        <taxon>Actinomycetota</taxon>
        <taxon>Actinomycetes</taxon>
        <taxon>Kitasatosporales</taxon>
        <taxon>Streptomycetaceae</taxon>
        <taxon>Streptomyces</taxon>
    </lineage>
</organism>
<feature type="compositionally biased region" description="Low complexity" evidence="1">
    <location>
        <begin position="9"/>
        <end position="20"/>
    </location>
</feature>
<evidence type="ECO:0000259" key="2">
    <source>
        <dbReference type="PROSITE" id="PS50043"/>
    </source>
</evidence>
<reference evidence="3" key="1">
    <citation type="submission" date="2024-05" db="EMBL/GenBank/DDBJ databases">
        <title>30 novel species of actinomycetes from the DSMZ collection.</title>
        <authorList>
            <person name="Nouioui I."/>
        </authorList>
    </citation>
    <scope>NUCLEOTIDE SEQUENCE</scope>
    <source>
        <strain evidence="3">DSM 41529</strain>
    </source>
</reference>
<dbReference type="PANTHER" id="PTHR34293:SF1">
    <property type="entry name" value="HTH-TYPE TRANSCRIPTIONAL REGULATOR TRMBL2"/>
    <property type="match status" value="1"/>
</dbReference>
<dbReference type="SUPFAM" id="SSF46894">
    <property type="entry name" value="C-terminal effector domain of the bipartite response regulators"/>
    <property type="match status" value="1"/>
</dbReference>
<evidence type="ECO:0000256" key="1">
    <source>
        <dbReference type="SAM" id="MobiDB-lite"/>
    </source>
</evidence>
<dbReference type="InterPro" id="IPR016032">
    <property type="entry name" value="Sig_transdc_resp-reg_C-effctor"/>
</dbReference>
<dbReference type="EMBL" id="JAVRFD010000022">
    <property type="protein sequence ID" value="MDT0547910.1"/>
    <property type="molecule type" value="Genomic_DNA"/>
</dbReference>
<dbReference type="PANTHER" id="PTHR34293">
    <property type="entry name" value="HTH-TYPE TRANSCRIPTIONAL REGULATOR TRMBL2"/>
    <property type="match status" value="1"/>
</dbReference>
<sequence length="335" mass="36293">MDHRAAEETPATSPSPWAAAGVSDFDETVYHAILHQPDADVTTWSELVRASPARVRRACARLLRLGLLQAPDSTGGLRPVDPRIAIRALIRKRETESELLAATADDMAKIYAAGLLRSEPAGLVEVVRGESANAARLEELYAQAEHEVCLIDSPPYLAPLTPQLDLQSEVLRRGVAYRALYSVVSLESPDLLAYAEGMVALGEQARVLPTVPMKLMVIDGRTAMLPLTSVDAGPVYSSVIVRHSGLTDALRTLFETLWQHATPLDGPPAEEDEELGDADRTLVGLLAVGMKDEAIARHLGISLRTLRRRISDLQQRLGAGGRFQAGVRAAHRGWA</sequence>
<comment type="caution">
    <text evidence="3">The sequence shown here is derived from an EMBL/GenBank/DDBJ whole genome shotgun (WGS) entry which is preliminary data.</text>
</comment>
<dbReference type="PROSITE" id="PS50043">
    <property type="entry name" value="HTH_LUXR_2"/>
    <property type="match status" value="1"/>
</dbReference>
<dbReference type="Proteomes" id="UP001180754">
    <property type="component" value="Unassembled WGS sequence"/>
</dbReference>
<gene>
    <name evidence="3" type="ORF">RND15_35240</name>
</gene>